<dbReference type="InterPro" id="IPR011990">
    <property type="entry name" value="TPR-like_helical_dom_sf"/>
</dbReference>
<reference evidence="1 2" key="1">
    <citation type="submission" date="2020-07" db="EMBL/GenBank/DDBJ databases">
        <authorList>
            <person name="Feng X."/>
        </authorList>
    </citation>
    <scope>NUCLEOTIDE SEQUENCE [LARGE SCALE GENOMIC DNA]</scope>
    <source>
        <strain evidence="1 2">JCM23202</strain>
    </source>
</reference>
<dbReference type="Gene3D" id="1.25.40.10">
    <property type="entry name" value="Tetratricopeptide repeat domain"/>
    <property type="match status" value="3"/>
</dbReference>
<organism evidence="1 2">
    <name type="scientific">Pelagicoccus albus</name>
    <dbReference type="NCBI Taxonomy" id="415222"/>
    <lineage>
        <taxon>Bacteria</taxon>
        <taxon>Pseudomonadati</taxon>
        <taxon>Verrucomicrobiota</taxon>
        <taxon>Opitutia</taxon>
        <taxon>Puniceicoccales</taxon>
        <taxon>Pelagicoccaceae</taxon>
        <taxon>Pelagicoccus</taxon>
    </lineage>
</organism>
<dbReference type="RefSeq" id="WP_185660301.1">
    <property type="nucleotide sequence ID" value="NZ_CAWPOO010000012.1"/>
</dbReference>
<accession>A0A7X1E8M1</accession>
<keyword evidence="2" id="KW-1185">Reference proteome</keyword>
<protein>
    <submittedName>
        <fullName evidence="1">Tetratricopeptide repeat protein</fullName>
    </submittedName>
</protein>
<dbReference type="AlphaFoldDB" id="A0A7X1E8M1"/>
<comment type="caution">
    <text evidence="1">The sequence shown here is derived from an EMBL/GenBank/DDBJ whole genome shotgun (WGS) entry which is preliminary data.</text>
</comment>
<dbReference type="Pfam" id="PF13174">
    <property type="entry name" value="TPR_6"/>
    <property type="match status" value="1"/>
</dbReference>
<evidence type="ECO:0000313" key="2">
    <source>
        <dbReference type="Proteomes" id="UP000526501"/>
    </source>
</evidence>
<dbReference type="InterPro" id="IPR019734">
    <property type="entry name" value="TPR_rpt"/>
</dbReference>
<name>A0A7X1E8M1_9BACT</name>
<evidence type="ECO:0000313" key="1">
    <source>
        <dbReference type="EMBL" id="MBC2606426.1"/>
    </source>
</evidence>
<proteinExistence type="predicted"/>
<dbReference type="Proteomes" id="UP000526501">
    <property type="component" value="Unassembled WGS sequence"/>
</dbReference>
<dbReference type="EMBL" id="JACHVC010000012">
    <property type="protein sequence ID" value="MBC2606426.1"/>
    <property type="molecule type" value="Genomic_DNA"/>
</dbReference>
<sequence>MAGPIGLRAIEPEDLAIPVAEDPAPFSESESIEEDLSLLAKGYWLAGSARRALAVGAYDLSYELAVEAESYVEEEDAAFENSLVVLDSLLATTQWVEARARLLELAGEYSEGQALERIALREAMMAYAEGDDAGVMTNLADVSMESLQGGEGAWYWFLLGWGDLSAGNFDDSQKHFAEARKAAYGTSPALSSQIGYLIFRSLLDSSAASVATIPQLQSALLENEGREIWFVYAQQLAALLYDSGDREAAIDLISRSLMEIPEGMGLEKAQFQLLATMAAGLERSEGRQALTELISANDFPDLMSIALQQAFSQARTEGAGTQDIIRQTLDQMIGASREHLLLDQALYYRAVFRFLDDDFVEAEEDAAELQRRFPRSPYRRGMLALQASSSWNRERYRTAASRLQQMRTEYADLRADYRLSSLIADCYLHAGLHSNTRDDFRNAAEAYATALANVTSLGQGGRLFFQLIYSRLKAGQLDLAIEAVDDDRLRSLAESEMIWQAQWLVLREMRRQGRGSEAYDRAQEAVLSESTTRLLKLRLLWLTARLSVVSGDPEYTIDWVREIESFVDGEIWTEEEEDLLGKVLASSQLSLSEAYFALGEPEEAVEILKELRTEYPGKEASLLSFISEARYLTKINRTVEAQQLLVSLADRYSEHRLAPLALFEAALNAEQRGQDAYLDEATKLLQRIATDYPDSDIVFRARLMQADLLRRLNKFSSAEQIYYRLENEYSDRPDRFLAQMSMAETLLAQADRNPVKFDGAISRFEHLADLPEAPLDLRIEAGFKLGQVRRSRGEALRAKQIFWVLYDKMLVEELRIRELNAKGRYWLARALFSLAELSGEEGDIDKANLFYREIIKHGLNGAELARDRLQLLETSVGASLAN</sequence>
<gene>
    <name evidence="1" type="ORF">H5P27_10260</name>
</gene>